<evidence type="ECO:0000313" key="2">
    <source>
        <dbReference type="EMBL" id="RIB19322.1"/>
    </source>
</evidence>
<evidence type="ECO:0000313" key="3">
    <source>
        <dbReference type="Proteomes" id="UP000266673"/>
    </source>
</evidence>
<gene>
    <name evidence="2" type="ORF">C2G38_2036124</name>
</gene>
<sequence length="192" mass="21885">MYFKAKIYYSSKENSYSNLEDALTNNDGFGDSNESDDNIEYSNDVSINNGNSEDSSEDKYNDLEEISDSPEDSNEDNNLGDSNNNFDDITIDSDDFEGSNDNFEENLGDFKNNSDGSLIDNDSSTQKIADGPDSFELFNSKYGPYFANFTEQMFFLWHLSCVLNNPRLMAKMYFGCSVKSQEKSELWHSDIW</sequence>
<feature type="compositionally biased region" description="Acidic residues" evidence="1">
    <location>
        <begin position="63"/>
        <end position="75"/>
    </location>
</feature>
<keyword evidence="3" id="KW-1185">Reference proteome</keyword>
<reference evidence="2 3" key="1">
    <citation type="submission" date="2018-06" db="EMBL/GenBank/DDBJ databases">
        <title>Comparative genomics reveals the genomic features of Rhizophagus irregularis, R. cerebriforme, R. diaphanum and Gigaspora rosea, and their symbiotic lifestyle signature.</title>
        <authorList>
            <person name="Morin E."/>
            <person name="San Clemente H."/>
            <person name="Chen E.C.H."/>
            <person name="De La Providencia I."/>
            <person name="Hainaut M."/>
            <person name="Kuo A."/>
            <person name="Kohler A."/>
            <person name="Murat C."/>
            <person name="Tang N."/>
            <person name="Roy S."/>
            <person name="Loubradou J."/>
            <person name="Henrissat B."/>
            <person name="Grigoriev I.V."/>
            <person name="Corradi N."/>
            <person name="Roux C."/>
            <person name="Martin F.M."/>
        </authorList>
    </citation>
    <scope>NUCLEOTIDE SEQUENCE [LARGE SCALE GENOMIC DNA]</scope>
    <source>
        <strain evidence="2 3">DAOM 194757</strain>
    </source>
</reference>
<dbReference type="AlphaFoldDB" id="A0A397VBB2"/>
<feature type="region of interest" description="Disordered" evidence="1">
    <location>
        <begin position="19"/>
        <end position="101"/>
    </location>
</feature>
<name>A0A397VBB2_9GLOM</name>
<feature type="compositionally biased region" description="Polar residues" evidence="1">
    <location>
        <begin position="40"/>
        <end position="53"/>
    </location>
</feature>
<comment type="caution">
    <text evidence="2">The sequence shown here is derived from an EMBL/GenBank/DDBJ whole genome shotgun (WGS) entry which is preliminary data.</text>
</comment>
<protein>
    <submittedName>
        <fullName evidence="2">Uncharacterized protein</fullName>
    </submittedName>
</protein>
<dbReference type="EMBL" id="QKWP01000481">
    <property type="protein sequence ID" value="RIB19322.1"/>
    <property type="molecule type" value="Genomic_DNA"/>
</dbReference>
<dbReference type="Proteomes" id="UP000266673">
    <property type="component" value="Unassembled WGS sequence"/>
</dbReference>
<proteinExistence type="predicted"/>
<organism evidence="2 3">
    <name type="scientific">Gigaspora rosea</name>
    <dbReference type="NCBI Taxonomy" id="44941"/>
    <lineage>
        <taxon>Eukaryota</taxon>
        <taxon>Fungi</taxon>
        <taxon>Fungi incertae sedis</taxon>
        <taxon>Mucoromycota</taxon>
        <taxon>Glomeromycotina</taxon>
        <taxon>Glomeromycetes</taxon>
        <taxon>Diversisporales</taxon>
        <taxon>Gigasporaceae</taxon>
        <taxon>Gigaspora</taxon>
    </lineage>
</organism>
<feature type="compositionally biased region" description="Low complexity" evidence="1">
    <location>
        <begin position="76"/>
        <end position="88"/>
    </location>
</feature>
<accession>A0A397VBB2</accession>
<feature type="compositionally biased region" description="Acidic residues" evidence="1">
    <location>
        <begin position="89"/>
        <end position="101"/>
    </location>
</feature>
<evidence type="ECO:0000256" key="1">
    <source>
        <dbReference type="SAM" id="MobiDB-lite"/>
    </source>
</evidence>
<dbReference type="OrthoDB" id="2477246at2759"/>